<comment type="caution">
    <text evidence="2">The sequence shown here is derived from an EMBL/GenBank/DDBJ whole genome shotgun (WGS) entry which is preliminary data.</text>
</comment>
<sequence>MNETGVTAELLIVELERCRVQTEAAGSHKQTPTGCATRLRSEESMRNQKARNQKSGKLITWASLVEQLDGEDVATVVARTTIVAGWLQHYSASCVYCVHQSPPARRSPPSEVEAVTLG</sequence>
<protein>
    <submittedName>
        <fullName evidence="2">Uncharacterized protein</fullName>
    </submittedName>
</protein>
<dbReference type="Proteomes" id="UP000729402">
    <property type="component" value="Unassembled WGS sequence"/>
</dbReference>
<gene>
    <name evidence="2" type="ORF">GUJ93_ZPchr0003g16892</name>
</gene>
<keyword evidence="3" id="KW-1185">Reference proteome</keyword>
<proteinExistence type="predicted"/>
<accession>A0A8J5SJZ2</accession>
<reference evidence="2" key="2">
    <citation type="submission" date="2021-02" db="EMBL/GenBank/DDBJ databases">
        <authorList>
            <person name="Kimball J.A."/>
            <person name="Haas M.W."/>
            <person name="Macchietto M."/>
            <person name="Kono T."/>
            <person name="Duquette J."/>
            <person name="Shao M."/>
        </authorList>
    </citation>
    <scope>NUCLEOTIDE SEQUENCE</scope>
    <source>
        <tissue evidence="2">Fresh leaf tissue</tissue>
    </source>
</reference>
<dbReference type="AlphaFoldDB" id="A0A8J5SJZ2"/>
<evidence type="ECO:0000313" key="2">
    <source>
        <dbReference type="EMBL" id="KAG8061795.1"/>
    </source>
</evidence>
<evidence type="ECO:0000256" key="1">
    <source>
        <dbReference type="SAM" id="MobiDB-lite"/>
    </source>
</evidence>
<feature type="region of interest" description="Disordered" evidence="1">
    <location>
        <begin position="22"/>
        <end position="52"/>
    </location>
</feature>
<name>A0A8J5SJZ2_ZIZPA</name>
<evidence type="ECO:0000313" key="3">
    <source>
        <dbReference type="Proteomes" id="UP000729402"/>
    </source>
</evidence>
<dbReference type="EMBL" id="JAAALK010000286">
    <property type="protein sequence ID" value="KAG8061795.1"/>
    <property type="molecule type" value="Genomic_DNA"/>
</dbReference>
<organism evidence="2 3">
    <name type="scientific">Zizania palustris</name>
    <name type="common">Northern wild rice</name>
    <dbReference type="NCBI Taxonomy" id="103762"/>
    <lineage>
        <taxon>Eukaryota</taxon>
        <taxon>Viridiplantae</taxon>
        <taxon>Streptophyta</taxon>
        <taxon>Embryophyta</taxon>
        <taxon>Tracheophyta</taxon>
        <taxon>Spermatophyta</taxon>
        <taxon>Magnoliopsida</taxon>
        <taxon>Liliopsida</taxon>
        <taxon>Poales</taxon>
        <taxon>Poaceae</taxon>
        <taxon>BOP clade</taxon>
        <taxon>Oryzoideae</taxon>
        <taxon>Oryzeae</taxon>
        <taxon>Zizaniinae</taxon>
        <taxon>Zizania</taxon>
    </lineage>
</organism>
<reference evidence="2" key="1">
    <citation type="journal article" date="2021" name="bioRxiv">
        <title>Whole Genome Assembly and Annotation of Northern Wild Rice, Zizania palustris L., Supports a Whole Genome Duplication in the Zizania Genus.</title>
        <authorList>
            <person name="Haas M."/>
            <person name="Kono T."/>
            <person name="Macchietto M."/>
            <person name="Millas R."/>
            <person name="McGilp L."/>
            <person name="Shao M."/>
            <person name="Duquette J."/>
            <person name="Hirsch C.N."/>
            <person name="Kimball J."/>
        </authorList>
    </citation>
    <scope>NUCLEOTIDE SEQUENCE</scope>
    <source>
        <tissue evidence="2">Fresh leaf tissue</tissue>
    </source>
</reference>